<dbReference type="STRING" id="1217970.SAMN05444002_1859"/>
<feature type="region of interest" description="Disordered" evidence="1">
    <location>
        <begin position="265"/>
        <end position="433"/>
    </location>
</feature>
<gene>
    <name evidence="2" type="ORF">SAMN05444002_1859</name>
</gene>
<dbReference type="AlphaFoldDB" id="A0A1N6FPZ3"/>
<dbReference type="SUPFAM" id="SSF88713">
    <property type="entry name" value="Glycoside hydrolase/deacetylase"/>
    <property type="match status" value="1"/>
</dbReference>
<feature type="compositionally biased region" description="Low complexity" evidence="1">
    <location>
        <begin position="87"/>
        <end position="106"/>
    </location>
</feature>
<name>A0A1N6FPZ3_9RHOB</name>
<dbReference type="Pfam" id="PF04748">
    <property type="entry name" value="Polysacc_deac_2"/>
    <property type="match status" value="1"/>
</dbReference>
<dbReference type="Proteomes" id="UP000184932">
    <property type="component" value="Unassembled WGS sequence"/>
</dbReference>
<proteinExistence type="predicted"/>
<feature type="compositionally biased region" description="Low complexity" evidence="1">
    <location>
        <begin position="267"/>
        <end position="300"/>
    </location>
</feature>
<evidence type="ECO:0000313" key="2">
    <source>
        <dbReference type="EMBL" id="SIN97357.1"/>
    </source>
</evidence>
<dbReference type="CDD" id="cd10936">
    <property type="entry name" value="CE4_DAC2"/>
    <property type="match status" value="1"/>
</dbReference>
<feature type="region of interest" description="Disordered" evidence="1">
    <location>
        <begin position="39"/>
        <end position="106"/>
    </location>
</feature>
<accession>A0A1N6FPZ3</accession>
<dbReference type="Gene3D" id="3.20.20.370">
    <property type="entry name" value="Glycoside hydrolase/deacetylase"/>
    <property type="match status" value="1"/>
</dbReference>
<dbReference type="InterPro" id="IPR011330">
    <property type="entry name" value="Glyco_hydro/deAcase_b/a-brl"/>
</dbReference>
<feature type="compositionally biased region" description="Low complexity" evidence="1">
    <location>
        <begin position="333"/>
        <end position="348"/>
    </location>
</feature>
<feature type="compositionally biased region" description="Basic and acidic residues" evidence="1">
    <location>
        <begin position="376"/>
        <end position="387"/>
    </location>
</feature>
<keyword evidence="3" id="KW-1185">Reference proteome</keyword>
<feature type="region of interest" description="Disordered" evidence="1">
    <location>
        <begin position="159"/>
        <end position="249"/>
    </location>
</feature>
<sequence length="683" mass="67700">MGKGLLSGVAWGALVSVLGLGGASVLAPLPEDVAAVSAPGGLEAPRADAAPEAPEPAPSDTTGTTAESELTPPPGSEFARAGEDTEPAAPGAEAEPISPAAPEQPDVEVAEAPVPDTTPPAVPETAPEAVAAPVAPVVEETAPVIGGGDAAKVVAEAPGTAAQPEAGRTPETATVAPEVPRSTPEVVSAEAATAAPAESETVGAAPGAAAPVAAAEVAPGETAERTAPVQAAGAGERAPKVEAVAPSTGGEVAAVAEVEAAGRTEAPEVAAAPEAEVVTGTEPVAESAAVPESAESAVPEQVASVEPEAPRAEAPDVVEIVEPNPQAAPQPSPEAEAPVAETPSVPATEATGDAPEPTQPDRESPSMAAETPAAPEAERAEVERETELPADPSSPPSSVPITERQPRTGTGNGLPRRIVTAGESGGGFGKRVVPLTERNKPESRLPVIGASAEAEAEAPRLSALAANAAPFENAEGRPLVSVILFDVGDQGLDRAALTAINFPVTFAVDATDPGAAETAQRYRDAGFEVLIVPSGLPRGATPQDMETTLQSYIGQFPGAAGLLETGEEGISDDPALSRQLLAIAADTGHGLVFVDSGLNSAQRGAESAGLPSALVWKVIDAGGEDGAAIGRTLDRAAFRSGQEGAVVVMGHSFSQTVTGLLNWAAGPKGQSVALAPVSAVLMR</sequence>
<dbReference type="EMBL" id="FSRL01000001">
    <property type="protein sequence ID" value="SIN97357.1"/>
    <property type="molecule type" value="Genomic_DNA"/>
</dbReference>
<feature type="compositionally biased region" description="Polar residues" evidence="1">
    <location>
        <begin position="59"/>
        <end position="68"/>
    </location>
</feature>
<dbReference type="RefSeq" id="WP_074255949.1">
    <property type="nucleotide sequence ID" value="NZ_FSRL01000001.1"/>
</dbReference>
<dbReference type="InterPro" id="IPR006837">
    <property type="entry name" value="Divergent_DAC"/>
</dbReference>
<evidence type="ECO:0000256" key="1">
    <source>
        <dbReference type="SAM" id="MobiDB-lite"/>
    </source>
</evidence>
<organism evidence="2 3">
    <name type="scientific">Vannielia litorea</name>
    <dbReference type="NCBI Taxonomy" id="1217970"/>
    <lineage>
        <taxon>Bacteria</taxon>
        <taxon>Pseudomonadati</taxon>
        <taxon>Pseudomonadota</taxon>
        <taxon>Alphaproteobacteria</taxon>
        <taxon>Rhodobacterales</taxon>
        <taxon>Paracoccaceae</taxon>
        <taxon>Vannielia</taxon>
    </lineage>
</organism>
<evidence type="ECO:0000313" key="3">
    <source>
        <dbReference type="Proteomes" id="UP000184932"/>
    </source>
</evidence>
<feature type="compositionally biased region" description="Low complexity" evidence="1">
    <location>
        <begin position="183"/>
        <end position="221"/>
    </location>
</feature>
<protein>
    <submittedName>
        <fullName evidence="2">Uncharacterized conserved protein YibQ, putative polysaccharide deacetylase 2 family</fullName>
    </submittedName>
</protein>
<feature type="compositionally biased region" description="Low complexity" evidence="1">
    <location>
        <begin position="43"/>
        <end position="52"/>
    </location>
</feature>
<dbReference type="GO" id="GO:0005975">
    <property type="term" value="P:carbohydrate metabolic process"/>
    <property type="evidence" value="ECO:0007669"/>
    <property type="project" value="InterPro"/>
</dbReference>
<dbReference type="OrthoDB" id="7658418at2"/>
<reference evidence="3" key="1">
    <citation type="submission" date="2016-11" db="EMBL/GenBank/DDBJ databases">
        <authorList>
            <person name="Varghese N."/>
            <person name="Submissions S."/>
        </authorList>
    </citation>
    <scope>NUCLEOTIDE SEQUENCE [LARGE SCALE GENOMIC DNA]</scope>
    <source>
        <strain evidence="3">DSM 29440</strain>
    </source>
</reference>